<dbReference type="InterPro" id="IPR040265">
    <property type="entry name" value="CHUP1/IPGA1-like"/>
</dbReference>
<evidence type="ECO:0008006" key="7">
    <source>
        <dbReference type="Google" id="ProtNLM"/>
    </source>
</evidence>
<reference evidence="5" key="1">
    <citation type="submission" date="2023-10" db="EMBL/GenBank/DDBJ databases">
        <title>Chromosome-level genome of the transformable northern wattle, Acacia crassicarpa.</title>
        <authorList>
            <person name="Massaro I."/>
            <person name="Sinha N.R."/>
            <person name="Poethig S."/>
            <person name="Leichty A.R."/>
        </authorList>
    </citation>
    <scope>NUCLEOTIDE SEQUENCE</scope>
    <source>
        <strain evidence="5">Acra3RX</strain>
        <tissue evidence="5">Leaf</tissue>
    </source>
</reference>
<feature type="transmembrane region" description="Helical" evidence="4">
    <location>
        <begin position="20"/>
        <end position="37"/>
    </location>
</feature>
<organism evidence="5 6">
    <name type="scientific">Acacia crassicarpa</name>
    <name type="common">northern wattle</name>
    <dbReference type="NCBI Taxonomy" id="499986"/>
    <lineage>
        <taxon>Eukaryota</taxon>
        <taxon>Viridiplantae</taxon>
        <taxon>Streptophyta</taxon>
        <taxon>Embryophyta</taxon>
        <taxon>Tracheophyta</taxon>
        <taxon>Spermatophyta</taxon>
        <taxon>Magnoliopsida</taxon>
        <taxon>eudicotyledons</taxon>
        <taxon>Gunneridae</taxon>
        <taxon>Pentapetalae</taxon>
        <taxon>rosids</taxon>
        <taxon>fabids</taxon>
        <taxon>Fabales</taxon>
        <taxon>Fabaceae</taxon>
        <taxon>Caesalpinioideae</taxon>
        <taxon>mimosoid clade</taxon>
        <taxon>Acacieae</taxon>
        <taxon>Acacia</taxon>
    </lineage>
</organism>
<keyword evidence="4" id="KW-0812">Transmembrane</keyword>
<feature type="region of interest" description="Disordered" evidence="3">
    <location>
        <begin position="377"/>
        <end position="410"/>
    </location>
</feature>
<sequence>MDDASSKTELLTPLVLKAGVPLAALSLAALIYAGIIAKRSLFTAPVNRPDRVDSPETNDSQQGVKPDENSHGLPSKEDEEVHNSESCESNRSLEQEISGLRSQVEGLQKRESDLRLQFDRYCDMKERESLLMQVMNLLSQEACRVEFLEKEISFMEAENRKLEGFLVQYVRIIEQLDGWKSQNRLLRRRLRKLQRKSNAQSRLTNMQSLKIKASEAEILENRDALHTRIDMINQVKNEIRELHSVLEQLQNEKNELVKKLDEAEKSYASKAEELDEIKEEYKKLQKEREAEAEEVVRLRWMNACLKHELERQQEQQKNKEREELKREKTKGSDGVMTPSDSDYSVIAKHDHTMPCFGGVQSDGVGSKKNKLLRRLNKWVEGSDKSRVSPVAMERDGHESHTASDKSPLPA</sequence>
<keyword evidence="4" id="KW-0472">Membrane</keyword>
<dbReference type="GO" id="GO:0072699">
    <property type="term" value="P:protein localization to cortical microtubule cytoskeleton"/>
    <property type="evidence" value="ECO:0007669"/>
    <property type="project" value="TreeGrafter"/>
</dbReference>
<dbReference type="GO" id="GO:0055028">
    <property type="term" value="C:cortical microtubule"/>
    <property type="evidence" value="ECO:0007669"/>
    <property type="project" value="TreeGrafter"/>
</dbReference>
<feature type="region of interest" description="Disordered" evidence="3">
    <location>
        <begin position="311"/>
        <end position="343"/>
    </location>
</feature>
<dbReference type="PANTHER" id="PTHR31342">
    <property type="entry name" value="PROTEIN CHUP1, CHLOROPLASTIC"/>
    <property type="match status" value="1"/>
</dbReference>
<evidence type="ECO:0000256" key="1">
    <source>
        <dbReference type="ARBA" id="ARBA00023054"/>
    </source>
</evidence>
<feature type="compositionally biased region" description="Basic and acidic residues" evidence="3">
    <location>
        <begin position="65"/>
        <end position="85"/>
    </location>
</feature>
<feature type="region of interest" description="Disordered" evidence="3">
    <location>
        <begin position="46"/>
        <end position="93"/>
    </location>
</feature>
<dbReference type="EMBL" id="JAWXYG010000005">
    <property type="protein sequence ID" value="KAK4272796.1"/>
    <property type="molecule type" value="Genomic_DNA"/>
</dbReference>
<keyword evidence="4" id="KW-1133">Transmembrane helix</keyword>
<keyword evidence="6" id="KW-1185">Reference proteome</keyword>
<comment type="caution">
    <text evidence="5">The sequence shown here is derived from an EMBL/GenBank/DDBJ whole genome shotgun (WGS) entry which is preliminary data.</text>
</comment>
<evidence type="ECO:0000313" key="6">
    <source>
        <dbReference type="Proteomes" id="UP001293593"/>
    </source>
</evidence>
<feature type="coiled-coil region" evidence="2">
    <location>
        <begin position="138"/>
        <end position="196"/>
    </location>
</feature>
<feature type="compositionally biased region" description="Basic and acidic residues" evidence="3">
    <location>
        <begin position="311"/>
        <end position="331"/>
    </location>
</feature>
<accession>A0AAE1JLN1</accession>
<dbReference type="AlphaFoldDB" id="A0AAE1JLN1"/>
<dbReference type="Proteomes" id="UP001293593">
    <property type="component" value="Unassembled WGS sequence"/>
</dbReference>
<keyword evidence="1 2" id="KW-0175">Coiled coil</keyword>
<evidence type="ECO:0000256" key="2">
    <source>
        <dbReference type="SAM" id="Coils"/>
    </source>
</evidence>
<evidence type="ECO:0000313" key="5">
    <source>
        <dbReference type="EMBL" id="KAK4272796.1"/>
    </source>
</evidence>
<gene>
    <name evidence="5" type="ORF">QN277_021302</name>
</gene>
<dbReference type="PANTHER" id="PTHR31342:SF10">
    <property type="entry name" value="CHUP1-LIKE PROTEIN"/>
    <property type="match status" value="1"/>
</dbReference>
<protein>
    <recommendedName>
        <fullName evidence="7">Protein CHUP1, chloroplastic</fullName>
    </recommendedName>
</protein>
<name>A0AAE1JLN1_9FABA</name>
<feature type="compositionally biased region" description="Basic and acidic residues" evidence="3">
    <location>
        <begin position="380"/>
        <end position="403"/>
    </location>
</feature>
<proteinExistence type="predicted"/>
<evidence type="ECO:0000256" key="4">
    <source>
        <dbReference type="SAM" id="Phobius"/>
    </source>
</evidence>
<evidence type="ECO:0000256" key="3">
    <source>
        <dbReference type="SAM" id="MobiDB-lite"/>
    </source>
</evidence>